<sequence>MNILSIFTGTKIYLYLIGAAILVAGAIGLKLYIDHENSQIANLTKQVAMQQVAINQDQQAIELTQKDLAGLKLLTDGFNKQIATIQANANRVTTTFNSKAYQSTVKSNPTQAASQISTEVNSLFSDVNNASRAPIGASDASN</sequence>
<evidence type="ECO:0000313" key="2">
    <source>
        <dbReference type="EMBL" id="MDN7798331.1"/>
    </source>
</evidence>
<dbReference type="AlphaFoldDB" id="A0AAW7T910"/>
<comment type="caution">
    <text evidence="2">The sequence shown here is derived from an EMBL/GenBank/DDBJ whole genome shotgun (WGS) entry which is preliminary data.</text>
</comment>
<organism evidence="2 3">
    <name type="scientific">Burkholderia vietnamiensis</name>
    <dbReference type="NCBI Taxonomy" id="60552"/>
    <lineage>
        <taxon>Bacteria</taxon>
        <taxon>Pseudomonadati</taxon>
        <taxon>Pseudomonadota</taxon>
        <taxon>Betaproteobacteria</taxon>
        <taxon>Burkholderiales</taxon>
        <taxon>Burkholderiaceae</taxon>
        <taxon>Burkholderia</taxon>
        <taxon>Burkholderia cepacia complex</taxon>
    </lineage>
</organism>
<protein>
    <submittedName>
        <fullName evidence="2">Uncharacterized protein</fullName>
    </submittedName>
</protein>
<dbReference type="RefSeq" id="WP_077056766.1">
    <property type="nucleotide sequence ID" value="NZ_CADFEZ010000001.1"/>
</dbReference>
<name>A0AAW7T910_BURVI</name>
<dbReference type="Proteomes" id="UP001171620">
    <property type="component" value="Unassembled WGS sequence"/>
</dbReference>
<proteinExistence type="predicted"/>
<gene>
    <name evidence="2" type="ORF">QZM33_25655</name>
</gene>
<dbReference type="EMBL" id="JAUJRV010000029">
    <property type="protein sequence ID" value="MDN7798331.1"/>
    <property type="molecule type" value="Genomic_DNA"/>
</dbReference>
<accession>A0AAW7T910</accession>
<feature type="transmembrane region" description="Helical" evidence="1">
    <location>
        <begin position="12"/>
        <end position="33"/>
    </location>
</feature>
<evidence type="ECO:0000256" key="1">
    <source>
        <dbReference type="SAM" id="Phobius"/>
    </source>
</evidence>
<keyword evidence="1" id="KW-0472">Membrane</keyword>
<reference evidence="2" key="1">
    <citation type="submission" date="2023-07" db="EMBL/GenBank/DDBJ databases">
        <title>A collection of bacterial strains from the Burkholderia cepacia Research Laboratory and Repository.</title>
        <authorList>
            <person name="Lipuma J."/>
            <person name="Spilker T."/>
            <person name="Caverly L."/>
        </authorList>
    </citation>
    <scope>NUCLEOTIDE SEQUENCE</scope>
    <source>
        <strain evidence="2">AU44268</strain>
    </source>
</reference>
<keyword evidence="1" id="KW-0812">Transmembrane</keyword>
<keyword evidence="1" id="KW-1133">Transmembrane helix</keyword>
<evidence type="ECO:0000313" key="3">
    <source>
        <dbReference type="Proteomes" id="UP001171620"/>
    </source>
</evidence>